<evidence type="ECO:0000256" key="1">
    <source>
        <dbReference type="SAM" id="MobiDB-lite"/>
    </source>
</evidence>
<gene>
    <name evidence="2" type="ORF">TKK_002938</name>
</gene>
<accession>A0ABD2XGB1</accession>
<evidence type="ECO:0000313" key="2">
    <source>
        <dbReference type="EMBL" id="KAL3404467.1"/>
    </source>
</evidence>
<reference evidence="2 3" key="1">
    <citation type="journal article" date="2024" name="bioRxiv">
        <title>A reference genome for Trichogramma kaykai: A tiny desert-dwelling parasitoid wasp with competing sex-ratio distorters.</title>
        <authorList>
            <person name="Culotta J."/>
            <person name="Lindsey A.R."/>
        </authorList>
    </citation>
    <scope>NUCLEOTIDE SEQUENCE [LARGE SCALE GENOMIC DNA]</scope>
    <source>
        <strain evidence="2 3">KSX58</strain>
    </source>
</reference>
<feature type="region of interest" description="Disordered" evidence="1">
    <location>
        <begin position="131"/>
        <end position="152"/>
    </location>
</feature>
<comment type="caution">
    <text evidence="2">The sequence shown here is derived from an EMBL/GenBank/DDBJ whole genome shotgun (WGS) entry which is preliminary data.</text>
</comment>
<organism evidence="2 3">
    <name type="scientific">Trichogramma kaykai</name>
    <dbReference type="NCBI Taxonomy" id="54128"/>
    <lineage>
        <taxon>Eukaryota</taxon>
        <taxon>Metazoa</taxon>
        <taxon>Ecdysozoa</taxon>
        <taxon>Arthropoda</taxon>
        <taxon>Hexapoda</taxon>
        <taxon>Insecta</taxon>
        <taxon>Pterygota</taxon>
        <taxon>Neoptera</taxon>
        <taxon>Endopterygota</taxon>
        <taxon>Hymenoptera</taxon>
        <taxon>Apocrita</taxon>
        <taxon>Proctotrupomorpha</taxon>
        <taxon>Chalcidoidea</taxon>
        <taxon>Trichogrammatidae</taxon>
        <taxon>Trichogramma</taxon>
    </lineage>
</organism>
<dbReference type="AlphaFoldDB" id="A0ABD2XGB1"/>
<name>A0ABD2XGB1_9HYME</name>
<proteinExistence type="predicted"/>
<dbReference type="Proteomes" id="UP001627154">
    <property type="component" value="Unassembled WGS sequence"/>
</dbReference>
<keyword evidence="3" id="KW-1185">Reference proteome</keyword>
<evidence type="ECO:0000313" key="3">
    <source>
        <dbReference type="Proteomes" id="UP001627154"/>
    </source>
</evidence>
<protein>
    <submittedName>
        <fullName evidence="2">Uncharacterized protein</fullName>
    </submittedName>
</protein>
<dbReference type="EMBL" id="JBJJXI010000025">
    <property type="protein sequence ID" value="KAL3404467.1"/>
    <property type="molecule type" value="Genomic_DNA"/>
</dbReference>
<sequence>MTSLVGKFQNSYFILIKSILSDHELFNSIDRWRIVSLQSLEKYIAYIDSPIVHRSMFTLRYVDPTARLPLRDPKPDGQGGPAADCCDGLVLDGAPHSSNTMMLHDVDVPTLDDDVFQEASTSHLQLQMQEATTPAAMHQSPAIKTSGGGHLG</sequence>